<evidence type="ECO:0000259" key="1">
    <source>
        <dbReference type="Pfam" id="PF00535"/>
    </source>
</evidence>
<evidence type="ECO:0000313" key="2">
    <source>
        <dbReference type="EMBL" id="MBB3187832.1"/>
    </source>
</evidence>
<dbReference type="SUPFAM" id="SSF53448">
    <property type="entry name" value="Nucleotide-diphospho-sugar transferases"/>
    <property type="match status" value="1"/>
</dbReference>
<keyword evidence="2" id="KW-0328">Glycosyltransferase</keyword>
<keyword evidence="2" id="KW-0808">Transferase</keyword>
<sequence length="283" mass="33165">MLKIIGIVTAYYPQPDDLETNINSYLPWIDRLIIWDNTPHEQSIITQVVEQLNSDKVEVRTTGKNEYLAYPFNEITRWADQQGYTHLLTMDQDSCFAPGHFENYLQAIQQIENDHIAAYGPGLNLPGYADENIQEVPYVITSGAIYPINSLLQVSLFNQGLVIDTVDIEYGLRTGTKGYKTFQLNHINLIHRLGDKEKHWTGLIINHYSAQRTYYYLRNTLWIFKHYPEAFTKREQKSFIRYNIIHRTLKIELEKYPLKKFQAILAAVWHAHKNKLGKYDHFI</sequence>
<dbReference type="RefSeq" id="WP_183413652.1">
    <property type="nucleotide sequence ID" value="NZ_JACHYB010000002.1"/>
</dbReference>
<comment type="caution">
    <text evidence="2">The sequence shown here is derived from an EMBL/GenBank/DDBJ whole genome shotgun (WGS) entry which is preliminary data.</text>
</comment>
<keyword evidence="3" id="KW-1185">Reference proteome</keyword>
<dbReference type="Gene3D" id="3.90.550.10">
    <property type="entry name" value="Spore Coat Polysaccharide Biosynthesis Protein SpsA, Chain A"/>
    <property type="match status" value="1"/>
</dbReference>
<dbReference type="InterPro" id="IPR001173">
    <property type="entry name" value="Glyco_trans_2-like"/>
</dbReference>
<gene>
    <name evidence="2" type="ORF">FHX64_002030</name>
</gene>
<dbReference type="EC" id="2.4.1.-" evidence="2"/>
<dbReference type="Proteomes" id="UP000544222">
    <property type="component" value="Unassembled WGS sequence"/>
</dbReference>
<feature type="domain" description="Glycosyltransferase 2-like" evidence="1">
    <location>
        <begin position="8"/>
        <end position="116"/>
    </location>
</feature>
<organism evidence="2 3">
    <name type="scientific">Microbacter margulisiae</name>
    <dbReference type="NCBI Taxonomy" id="1350067"/>
    <lineage>
        <taxon>Bacteria</taxon>
        <taxon>Pseudomonadati</taxon>
        <taxon>Bacteroidota</taxon>
        <taxon>Bacteroidia</taxon>
        <taxon>Bacteroidales</taxon>
        <taxon>Porphyromonadaceae</taxon>
        <taxon>Microbacter</taxon>
    </lineage>
</organism>
<reference evidence="2 3" key="1">
    <citation type="submission" date="2020-08" db="EMBL/GenBank/DDBJ databases">
        <title>Genomic Encyclopedia of Type Strains, Phase IV (KMG-IV): sequencing the most valuable type-strain genomes for metagenomic binning, comparative biology and taxonomic classification.</title>
        <authorList>
            <person name="Goeker M."/>
        </authorList>
    </citation>
    <scope>NUCLEOTIDE SEQUENCE [LARGE SCALE GENOMIC DNA]</scope>
    <source>
        <strain evidence="2 3">DSM 27471</strain>
    </source>
</reference>
<dbReference type="InterPro" id="IPR029044">
    <property type="entry name" value="Nucleotide-diphossugar_trans"/>
</dbReference>
<dbReference type="Pfam" id="PF00535">
    <property type="entry name" value="Glycos_transf_2"/>
    <property type="match status" value="1"/>
</dbReference>
<dbReference type="EMBL" id="JACHYB010000002">
    <property type="protein sequence ID" value="MBB3187832.1"/>
    <property type="molecule type" value="Genomic_DNA"/>
</dbReference>
<dbReference type="GO" id="GO:0016757">
    <property type="term" value="F:glycosyltransferase activity"/>
    <property type="evidence" value="ECO:0007669"/>
    <property type="project" value="UniProtKB-KW"/>
</dbReference>
<proteinExistence type="predicted"/>
<accession>A0A7W5H2X4</accession>
<dbReference type="AlphaFoldDB" id="A0A7W5H2X4"/>
<name>A0A7W5H2X4_9PORP</name>
<evidence type="ECO:0000313" key="3">
    <source>
        <dbReference type="Proteomes" id="UP000544222"/>
    </source>
</evidence>
<protein>
    <submittedName>
        <fullName evidence="2">Rhamnosyltransferase</fullName>
        <ecNumber evidence="2">2.4.1.-</ecNumber>
    </submittedName>
</protein>